<dbReference type="InterPro" id="IPR050177">
    <property type="entry name" value="Lipid_A_modif_metabolic_enz"/>
</dbReference>
<dbReference type="Gene3D" id="3.40.50.720">
    <property type="entry name" value="NAD(P)-binding Rossmann-like Domain"/>
    <property type="match status" value="1"/>
</dbReference>
<reference evidence="2 3" key="1">
    <citation type="submission" date="2018-11" db="EMBL/GenBank/DDBJ databases">
        <title>Species Designations Belie Phenotypic and Genotypic Heterogeneity in Oral Streptococci.</title>
        <authorList>
            <person name="Velsko I."/>
        </authorList>
    </citation>
    <scope>NUCLEOTIDE SEQUENCE [LARGE SCALE GENOMIC DNA]</scope>
    <source>
        <strain evidence="2 3">BCA6</strain>
    </source>
</reference>
<keyword evidence="2" id="KW-0413">Isomerase</keyword>
<comment type="caution">
    <text evidence="2">The sequence shown here is derived from an EMBL/GenBank/DDBJ whole genome shotgun (WGS) entry which is preliminary data.</text>
</comment>
<name>A0A3R9L7E1_STRCR</name>
<dbReference type="EC" id="5.1.3.2" evidence="2"/>
<dbReference type="EMBL" id="RJPM01000003">
    <property type="protein sequence ID" value="RSJ76405.1"/>
    <property type="molecule type" value="Genomic_DNA"/>
</dbReference>
<sequence>MKKILITGKNSYIGRYFINYTVNKEFDITELDVRNNSWKDHDFSQYDAVFHVAGIAHFSKDRSKKDLYYKVNTELTYEVAKKAKQERVSQFIFMSSIIVYGDSTSKERIITGATTPKPTDFYGDSKWQAELKIGTLRSNEFNIAVVRPPMVYGKGSKGNYPRLSKLAQSLPIFPKYENQRSMIHIDNLCEFIAQIIIRRKDGIFFPQNKAYVCTSDLVKEIALQHGRNIYLTKFFNIFINFMFVNDNIKKLFGNLVYSKELSEYDFEYQVRDFKTSIYLTEK</sequence>
<evidence type="ECO:0000313" key="3">
    <source>
        <dbReference type="Proteomes" id="UP000272213"/>
    </source>
</evidence>
<dbReference type="PANTHER" id="PTHR43245">
    <property type="entry name" value="BIFUNCTIONAL POLYMYXIN RESISTANCE PROTEIN ARNA"/>
    <property type="match status" value="1"/>
</dbReference>
<gene>
    <name evidence="2" type="primary">galE_3</name>
    <name evidence="2" type="ORF">D8798_05345</name>
</gene>
<dbReference type="RefSeq" id="WP_125382945.1">
    <property type="nucleotide sequence ID" value="NZ_RJPM01000003.1"/>
</dbReference>
<dbReference type="Proteomes" id="UP000272213">
    <property type="component" value="Unassembled WGS sequence"/>
</dbReference>
<evidence type="ECO:0000259" key="1">
    <source>
        <dbReference type="Pfam" id="PF01370"/>
    </source>
</evidence>
<dbReference type="SUPFAM" id="SSF51735">
    <property type="entry name" value="NAD(P)-binding Rossmann-fold domains"/>
    <property type="match status" value="1"/>
</dbReference>
<dbReference type="AlphaFoldDB" id="A0A3R9L7E1"/>
<organism evidence="2 3">
    <name type="scientific">Streptococcus cristatus</name>
    <dbReference type="NCBI Taxonomy" id="45634"/>
    <lineage>
        <taxon>Bacteria</taxon>
        <taxon>Bacillati</taxon>
        <taxon>Bacillota</taxon>
        <taxon>Bacilli</taxon>
        <taxon>Lactobacillales</taxon>
        <taxon>Streptococcaceae</taxon>
        <taxon>Streptococcus</taxon>
    </lineage>
</organism>
<evidence type="ECO:0000313" key="2">
    <source>
        <dbReference type="EMBL" id="RSJ76405.1"/>
    </source>
</evidence>
<dbReference type="Pfam" id="PF01370">
    <property type="entry name" value="Epimerase"/>
    <property type="match status" value="1"/>
</dbReference>
<dbReference type="InterPro" id="IPR036291">
    <property type="entry name" value="NAD(P)-bd_dom_sf"/>
</dbReference>
<dbReference type="PANTHER" id="PTHR43245:SF58">
    <property type="entry name" value="BLL5923 PROTEIN"/>
    <property type="match status" value="1"/>
</dbReference>
<proteinExistence type="predicted"/>
<protein>
    <submittedName>
        <fullName evidence="2">UDP-glucose 4-epimerase</fullName>
        <ecNumber evidence="2">5.1.3.2</ecNumber>
    </submittedName>
</protein>
<dbReference type="InterPro" id="IPR001509">
    <property type="entry name" value="Epimerase_deHydtase"/>
</dbReference>
<feature type="domain" description="NAD-dependent epimerase/dehydratase" evidence="1">
    <location>
        <begin position="4"/>
        <end position="198"/>
    </location>
</feature>
<dbReference type="GO" id="GO:0003978">
    <property type="term" value="F:UDP-glucose 4-epimerase activity"/>
    <property type="evidence" value="ECO:0007669"/>
    <property type="project" value="UniProtKB-EC"/>
</dbReference>
<accession>A0A3R9L7E1</accession>